<name>A0AA41YZC8_9HYPH</name>
<organism evidence="3 4">
    <name type="scientific">Lichenifustis flavocetrariae</name>
    <dbReference type="NCBI Taxonomy" id="2949735"/>
    <lineage>
        <taxon>Bacteria</taxon>
        <taxon>Pseudomonadati</taxon>
        <taxon>Pseudomonadota</taxon>
        <taxon>Alphaproteobacteria</taxon>
        <taxon>Hyphomicrobiales</taxon>
        <taxon>Lichenihabitantaceae</taxon>
        <taxon>Lichenifustis</taxon>
    </lineage>
</organism>
<feature type="compositionally biased region" description="Basic and acidic residues" evidence="1">
    <location>
        <begin position="73"/>
        <end position="82"/>
    </location>
</feature>
<accession>A0AA41YZC8</accession>
<evidence type="ECO:0000256" key="2">
    <source>
        <dbReference type="SAM" id="SignalP"/>
    </source>
</evidence>
<sequence>MKLSRPIVALALLAGLQTATALAQSTQATSPGQSGASNTLPQAPSGGAVGGMSGGAAAGGATPNGSAAGQPTKAERQADKQAQKATQICKGC</sequence>
<feature type="compositionally biased region" description="Polar residues" evidence="1">
    <location>
        <begin position="30"/>
        <end position="42"/>
    </location>
</feature>
<protein>
    <submittedName>
        <fullName evidence="3">Uncharacterized protein</fullName>
    </submittedName>
</protein>
<proteinExistence type="predicted"/>
<feature type="region of interest" description="Disordered" evidence="1">
    <location>
        <begin position="23"/>
        <end position="92"/>
    </location>
</feature>
<feature type="compositionally biased region" description="Gly residues" evidence="1">
    <location>
        <begin position="47"/>
        <end position="58"/>
    </location>
</feature>
<dbReference type="RefSeq" id="WP_282582841.1">
    <property type="nucleotide sequence ID" value="NZ_JAMOIM010000001.1"/>
</dbReference>
<dbReference type="Proteomes" id="UP001165667">
    <property type="component" value="Unassembled WGS sequence"/>
</dbReference>
<feature type="chain" id="PRO_5041315404" evidence="2">
    <location>
        <begin position="24"/>
        <end position="92"/>
    </location>
</feature>
<keyword evidence="2" id="KW-0732">Signal</keyword>
<keyword evidence="4" id="KW-1185">Reference proteome</keyword>
<feature type="compositionally biased region" description="Low complexity" evidence="1">
    <location>
        <begin position="59"/>
        <end position="69"/>
    </location>
</feature>
<gene>
    <name evidence="3" type="ORF">M8523_00395</name>
</gene>
<evidence type="ECO:0000256" key="1">
    <source>
        <dbReference type="SAM" id="MobiDB-lite"/>
    </source>
</evidence>
<reference evidence="3" key="1">
    <citation type="submission" date="2022-05" db="EMBL/GenBank/DDBJ databases">
        <authorList>
            <person name="Pankratov T."/>
        </authorList>
    </citation>
    <scope>NUCLEOTIDE SEQUENCE</scope>
    <source>
        <strain evidence="3">BP6-180914</strain>
    </source>
</reference>
<evidence type="ECO:0000313" key="3">
    <source>
        <dbReference type="EMBL" id="MCW6506477.1"/>
    </source>
</evidence>
<comment type="caution">
    <text evidence="3">The sequence shown here is derived from an EMBL/GenBank/DDBJ whole genome shotgun (WGS) entry which is preliminary data.</text>
</comment>
<evidence type="ECO:0000313" key="4">
    <source>
        <dbReference type="Proteomes" id="UP001165667"/>
    </source>
</evidence>
<dbReference type="AlphaFoldDB" id="A0AA41YZC8"/>
<dbReference type="EMBL" id="JAMOIM010000001">
    <property type="protein sequence ID" value="MCW6506477.1"/>
    <property type="molecule type" value="Genomic_DNA"/>
</dbReference>
<feature type="signal peptide" evidence="2">
    <location>
        <begin position="1"/>
        <end position="23"/>
    </location>
</feature>